<evidence type="ECO:0000256" key="3">
    <source>
        <dbReference type="ARBA" id="ARBA00022989"/>
    </source>
</evidence>
<evidence type="ECO:0000259" key="6">
    <source>
        <dbReference type="Pfam" id="PF01699"/>
    </source>
</evidence>
<gene>
    <name evidence="7" type="primary">yrbG</name>
    <name evidence="7" type="ORF">UZ20_WS6002001161</name>
</gene>
<evidence type="ECO:0000313" key="8">
    <source>
        <dbReference type="Proteomes" id="UP000070449"/>
    </source>
</evidence>
<keyword evidence="4 5" id="KW-0472">Membrane</keyword>
<dbReference type="PANTHER" id="PTHR10846">
    <property type="entry name" value="SODIUM/POTASSIUM/CALCIUM EXCHANGER"/>
    <property type="match status" value="1"/>
</dbReference>
<feature type="transmembrane region" description="Helical" evidence="5">
    <location>
        <begin position="39"/>
        <end position="62"/>
    </location>
</feature>
<organism evidence="7 8">
    <name type="scientific">candidate division WS6 bacterium OLB21</name>
    <dbReference type="NCBI Taxonomy" id="1617427"/>
    <lineage>
        <taxon>Bacteria</taxon>
        <taxon>Candidatus Dojkabacteria</taxon>
    </lineage>
</organism>
<feature type="transmembrane region" description="Helical" evidence="5">
    <location>
        <begin position="132"/>
        <end position="151"/>
    </location>
</feature>
<evidence type="ECO:0000256" key="4">
    <source>
        <dbReference type="ARBA" id="ARBA00023136"/>
    </source>
</evidence>
<comment type="caution">
    <text evidence="7">The sequence shown here is derived from an EMBL/GenBank/DDBJ whole genome shotgun (WGS) entry which is preliminary data.</text>
</comment>
<evidence type="ECO:0000256" key="5">
    <source>
        <dbReference type="SAM" id="Phobius"/>
    </source>
</evidence>
<feature type="domain" description="Sodium/calcium exchanger membrane region" evidence="6">
    <location>
        <begin position="166"/>
        <end position="307"/>
    </location>
</feature>
<dbReference type="GO" id="GO:0005886">
    <property type="term" value="C:plasma membrane"/>
    <property type="evidence" value="ECO:0007669"/>
    <property type="project" value="TreeGrafter"/>
</dbReference>
<protein>
    <submittedName>
        <fullName evidence="7">Inner membrane protein YrbG</fullName>
    </submittedName>
</protein>
<sequence length="314" mass="34299">MEIMSSLTIFAGMLVLVAASGLFVYALTNICRILGLKEYLIVVLFLGFATVLPELFIALNAVSQSAPELAFGNALGTSIASLSFIAGIIAIFSRSFKTNTFFQSKDLVHLTISVVLLIILASDGNLSRVDGVLLLIAFVYYIINILQYKSVLKLKSSEPKHSLLFHLVIIVLCLIAMQLSAQSIVTAGLELSLASALPLFLIATVLIAPLGAVPELIVELELIRSKMSNISFGDLFTSVILNSTLVIGLVAMLSPFTFTFSPIAQFSSLFFVVLLLVFNFFIRSKNELDWKEGLFLLFGYFFYIVSMFIVFGAS</sequence>
<dbReference type="GO" id="GO:0008273">
    <property type="term" value="F:calcium, potassium:sodium antiporter activity"/>
    <property type="evidence" value="ECO:0007669"/>
    <property type="project" value="TreeGrafter"/>
</dbReference>
<dbReference type="Gene3D" id="1.20.1420.30">
    <property type="entry name" value="NCX, central ion-binding region"/>
    <property type="match status" value="1"/>
</dbReference>
<feature type="transmembrane region" description="Helical" evidence="5">
    <location>
        <begin position="230"/>
        <end position="251"/>
    </location>
</feature>
<keyword evidence="2 5" id="KW-0812">Transmembrane</keyword>
<reference evidence="7 8" key="1">
    <citation type="submission" date="2015-02" db="EMBL/GenBank/DDBJ databases">
        <title>Improved understanding of the partial-nitritation anammox process through 23 genomes representing the majority of the microbial community.</title>
        <authorList>
            <person name="Speth D.R."/>
            <person name="In T Zandt M."/>
            <person name="Guerrero Cruz S."/>
            <person name="Jetten M.S."/>
            <person name="Dutilh B.E."/>
        </authorList>
    </citation>
    <scope>NUCLEOTIDE SEQUENCE [LARGE SCALE GENOMIC DNA]</scope>
    <source>
        <strain evidence="7">OLB21</strain>
    </source>
</reference>
<dbReference type="InterPro" id="IPR004837">
    <property type="entry name" value="NaCa_Exmemb"/>
</dbReference>
<feature type="transmembrane region" description="Helical" evidence="5">
    <location>
        <begin position="6"/>
        <end position="27"/>
    </location>
</feature>
<evidence type="ECO:0000256" key="2">
    <source>
        <dbReference type="ARBA" id="ARBA00022692"/>
    </source>
</evidence>
<evidence type="ECO:0000256" key="1">
    <source>
        <dbReference type="ARBA" id="ARBA00004141"/>
    </source>
</evidence>
<dbReference type="GO" id="GO:0006874">
    <property type="term" value="P:intracellular calcium ion homeostasis"/>
    <property type="evidence" value="ECO:0007669"/>
    <property type="project" value="TreeGrafter"/>
</dbReference>
<keyword evidence="3 5" id="KW-1133">Transmembrane helix</keyword>
<dbReference type="InterPro" id="IPR004481">
    <property type="entry name" value="K/Na/Ca-exchanger"/>
</dbReference>
<comment type="subcellular location">
    <subcellularLocation>
        <location evidence="1">Membrane</location>
        <topology evidence="1">Multi-pass membrane protein</topology>
    </subcellularLocation>
</comment>
<name>A0A136KE48_9BACT</name>
<feature type="transmembrane region" description="Helical" evidence="5">
    <location>
        <begin position="107"/>
        <end position="126"/>
    </location>
</feature>
<dbReference type="Proteomes" id="UP000070449">
    <property type="component" value="Unassembled WGS sequence"/>
</dbReference>
<feature type="transmembrane region" description="Helical" evidence="5">
    <location>
        <begin position="74"/>
        <end position="95"/>
    </location>
</feature>
<accession>A0A136KE48</accession>
<feature type="transmembrane region" description="Helical" evidence="5">
    <location>
        <begin position="294"/>
        <end position="313"/>
    </location>
</feature>
<dbReference type="GO" id="GO:0005262">
    <property type="term" value="F:calcium channel activity"/>
    <property type="evidence" value="ECO:0007669"/>
    <property type="project" value="TreeGrafter"/>
</dbReference>
<evidence type="ECO:0000313" key="7">
    <source>
        <dbReference type="EMBL" id="KXK07652.1"/>
    </source>
</evidence>
<feature type="transmembrane region" description="Helical" evidence="5">
    <location>
        <begin position="163"/>
        <end position="185"/>
    </location>
</feature>
<proteinExistence type="predicted"/>
<feature type="transmembrane region" description="Helical" evidence="5">
    <location>
        <begin position="197"/>
        <end position="218"/>
    </location>
</feature>
<dbReference type="Pfam" id="PF01699">
    <property type="entry name" value="Na_Ca_ex"/>
    <property type="match status" value="2"/>
</dbReference>
<dbReference type="STRING" id="1617427.UZ20_WS6002001161"/>
<dbReference type="EMBL" id="JYPD01000032">
    <property type="protein sequence ID" value="KXK07652.1"/>
    <property type="molecule type" value="Genomic_DNA"/>
</dbReference>
<dbReference type="PANTHER" id="PTHR10846:SF8">
    <property type="entry name" value="INNER MEMBRANE PROTEIN YRBG"/>
    <property type="match status" value="1"/>
</dbReference>
<dbReference type="InterPro" id="IPR044880">
    <property type="entry name" value="NCX_ion-bd_dom_sf"/>
</dbReference>
<feature type="transmembrane region" description="Helical" evidence="5">
    <location>
        <begin position="263"/>
        <end position="282"/>
    </location>
</feature>
<dbReference type="PATRIC" id="fig|1617427.3.peg.1208"/>
<dbReference type="AlphaFoldDB" id="A0A136KE48"/>
<feature type="domain" description="Sodium/calcium exchanger membrane region" evidence="6">
    <location>
        <begin position="7"/>
        <end position="144"/>
    </location>
</feature>